<reference evidence="1 2" key="1">
    <citation type="submission" date="2019-03" db="EMBL/GenBank/DDBJ databases">
        <title>Comparative genomic analyses of the sweetpotato soil rot pathogen, Streptomyces ipomoeae.</title>
        <authorList>
            <person name="Ruschel Soares N."/>
            <person name="Badger J.H."/>
            <person name="Huguet-Tapia J.C."/>
            <person name="Clark C.A."/>
            <person name="Pettis G.S."/>
        </authorList>
    </citation>
    <scope>NUCLEOTIDE SEQUENCE [LARGE SCALE GENOMIC DNA]</scope>
    <source>
        <strain evidence="1 2">88-35</strain>
    </source>
</reference>
<evidence type="ECO:0000313" key="1">
    <source>
        <dbReference type="EMBL" id="TQE20885.1"/>
    </source>
</evidence>
<gene>
    <name evidence="1" type="ORF">Sipo8835_37985</name>
</gene>
<dbReference type="Proteomes" id="UP000318720">
    <property type="component" value="Unassembled WGS sequence"/>
</dbReference>
<dbReference type="RefSeq" id="WP_141585492.1">
    <property type="nucleotide sequence ID" value="NZ_JARAVA010000330.1"/>
</dbReference>
<sequence length="244" mass="26324">MCDGIGWLGDRDAGLDNVVFARGVTPEDLAVRMGGTSGSAVELTGPDVERLLHRRGSGESGVVRVGACGDWSYAVAYLNDPTRDDLAVRASRGGVEAIQYLPMPWHPPDQFSYFRDGSLVCAFGVREEAHRWGREPDHLLPVLVAGGVLAPDGKTHPEPEPPLGRRHLTLTALEQHFGLCLPMASAIREPLPAYTIRGDLSLTPDPDLPLIHAWTTEHGYHVGWSPSGHVPASIRAAYTRATGT</sequence>
<dbReference type="InterPro" id="IPR045592">
    <property type="entry name" value="DUF6461"/>
</dbReference>
<proteinExistence type="predicted"/>
<dbReference type="Pfam" id="PF20062">
    <property type="entry name" value="DUF6461"/>
    <property type="match status" value="1"/>
</dbReference>
<dbReference type="AlphaFoldDB" id="A0AAE8VW68"/>
<dbReference type="EMBL" id="SPAZ01000297">
    <property type="protein sequence ID" value="TQE20885.1"/>
    <property type="molecule type" value="Genomic_DNA"/>
</dbReference>
<name>A0AAE8VW68_9ACTN</name>
<comment type="caution">
    <text evidence="1">The sequence shown here is derived from an EMBL/GenBank/DDBJ whole genome shotgun (WGS) entry which is preliminary data.</text>
</comment>
<evidence type="ECO:0000313" key="2">
    <source>
        <dbReference type="Proteomes" id="UP000318720"/>
    </source>
</evidence>
<accession>A0AAE8VW68</accession>
<protein>
    <submittedName>
        <fullName evidence="1">Uncharacterized protein</fullName>
    </submittedName>
</protein>
<organism evidence="1 2">
    <name type="scientific">Streptomyces ipomoeae</name>
    <dbReference type="NCBI Taxonomy" id="103232"/>
    <lineage>
        <taxon>Bacteria</taxon>
        <taxon>Bacillati</taxon>
        <taxon>Actinomycetota</taxon>
        <taxon>Actinomycetes</taxon>
        <taxon>Kitasatosporales</taxon>
        <taxon>Streptomycetaceae</taxon>
        <taxon>Streptomyces</taxon>
    </lineage>
</organism>